<comment type="subcellular location">
    <subcellularLocation>
        <location evidence="1">Membrane</location>
        <topology evidence="1">Multi-pass membrane protein</topology>
    </subcellularLocation>
</comment>
<evidence type="ECO:0000313" key="9">
    <source>
        <dbReference type="EMBL" id="PNP82633.1"/>
    </source>
</evidence>
<evidence type="ECO:0000256" key="6">
    <source>
        <dbReference type="ARBA" id="ARBA00023136"/>
    </source>
</evidence>
<proteinExistence type="inferred from homology"/>
<feature type="domain" description="Major facilitator superfamily (MFS) profile" evidence="8">
    <location>
        <begin position="117"/>
        <end position="641"/>
    </location>
</feature>
<evidence type="ECO:0000256" key="5">
    <source>
        <dbReference type="ARBA" id="ARBA00022989"/>
    </source>
</evidence>
<dbReference type="AlphaFoldDB" id="A0A2K0WK28"/>
<dbReference type="SUPFAM" id="SSF103473">
    <property type="entry name" value="MFS general substrate transporter"/>
    <property type="match status" value="1"/>
</dbReference>
<dbReference type="PANTHER" id="PTHR48020">
    <property type="entry name" value="PROTON MYO-INOSITOL COTRANSPORTER"/>
    <property type="match status" value="1"/>
</dbReference>
<keyword evidence="3" id="KW-0813">Transport</keyword>
<feature type="transmembrane region" description="Helical" evidence="7">
    <location>
        <begin position="305"/>
        <end position="328"/>
    </location>
</feature>
<dbReference type="GO" id="GO:0015791">
    <property type="term" value="P:polyol transmembrane transport"/>
    <property type="evidence" value="ECO:0007669"/>
    <property type="project" value="UniProtKB-ARBA"/>
</dbReference>
<feature type="transmembrane region" description="Helical" evidence="7">
    <location>
        <begin position="113"/>
        <end position="131"/>
    </location>
</feature>
<organism evidence="9 10">
    <name type="scientific">Gibberella nygamai</name>
    <name type="common">Bean root rot disease fungus</name>
    <name type="synonym">Fusarium nygamai</name>
    <dbReference type="NCBI Taxonomy" id="42673"/>
    <lineage>
        <taxon>Eukaryota</taxon>
        <taxon>Fungi</taxon>
        <taxon>Dikarya</taxon>
        <taxon>Ascomycota</taxon>
        <taxon>Pezizomycotina</taxon>
        <taxon>Sordariomycetes</taxon>
        <taxon>Hypocreomycetidae</taxon>
        <taxon>Hypocreales</taxon>
        <taxon>Nectriaceae</taxon>
        <taxon>Fusarium</taxon>
        <taxon>Fusarium fujikuroi species complex</taxon>
    </lineage>
</organism>
<feature type="transmembrane region" description="Helical" evidence="7">
    <location>
        <begin position="509"/>
        <end position="530"/>
    </location>
</feature>
<dbReference type="OrthoDB" id="6339427at2759"/>
<feature type="transmembrane region" description="Helical" evidence="7">
    <location>
        <begin position="199"/>
        <end position="220"/>
    </location>
</feature>
<evidence type="ECO:0000256" key="1">
    <source>
        <dbReference type="ARBA" id="ARBA00004141"/>
    </source>
</evidence>
<evidence type="ECO:0000256" key="4">
    <source>
        <dbReference type="ARBA" id="ARBA00022692"/>
    </source>
</evidence>
<comment type="similarity">
    <text evidence="2">Belongs to the major facilitator superfamily. Sugar transporter (TC 2.A.1.1) family.</text>
</comment>
<keyword evidence="5 7" id="KW-1133">Transmembrane helix</keyword>
<feature type="transmembrane region" description="Helical" evidence="7">
    <location>
        <begin position="444"/>
        <end position="467"/>
    </location>
</feature>
<reference evidence="9 10" key="1">
    <citation type="submission" date="2017-06" db="EMBL/GenBank/DDBJ databases">
        <title>Genome of Fusarium nygamai isolate CS10214.</title>
        <authorList>
            <person name="Gardiner D.M."/>
            <person name="Obanor F."/>
            <person name="Kazan K."/>
        </authorList>
    </citation>
    <scope>NUCLEOTIDE SEQUENCE [LARGE SCALE GENOMIC DNA]</scope>
    <source>
        <strain evidence="9 10">CS10214</strain>
    </source>
</reference>
<feature type="transmembrane region" description="Helical" evidence="7">
    <location>
        <begin position="550"/>
        <end position="574"/>
    </location>
</feature>
<evidence type="ECO:0000256" key="2">
    <source>
        <dbReference type="ARBA" id="ARBA00010992"/>
    </source>
</evidence>
<keyword evidence="6 7" id="KW-0472">Membrane</keyword>
<dbReference type="EMBL" id="MTQA01000056">
    <property type="protein sequence ID" value="PNP82633.1"/>
    <property type="molecule type" value="Genomic_DNA"/>
</dbReference>
<dbReference type="InterPro" id="IPR020846">
    <property type="entry name" value="MFS_dom"/>
</dbReference>
<dbReference type="PROSITE" id="PS00216">
    <property type="entry name" value="SUGAR_TRANSPORT_1"/>
    <property type="match status" value="1"/>
</dbReference>
<dbReference type="Pfam" id="PF00083">
    <property type="entry name" value="Sugar_tr"/>
    <property type="match status" value="2"/>
</dbReference>
<evidence type="ECO:0000256" key="7">
    <source>
        <dbReference type="SAM" id="Phobius"/>
    </source>
</evidence>
<name>A0A2K0WK28_GIBNY</name>
<feature type="transmembrane region" description="Helical" evidence="7">
    <location>
        <begin position="479"/>
        <end position="497"/>
    </location>
</feature>
<dbReference type="GO" id="GO:0015798">
    <property type="term" value="P:myo-inositol transport"/>
    <property type="evidence" value="ECO:0007669"/>
    <property type="project" value="UniProtKB-ARBA"/>
</dbReference>
<dbReference type="PRINTS" id="PR00171">
    <property type="entry name" value="SUGRTRNSPORT"/>
</dbReference>
<dbReference type="InterPro" id="IPR036259">
    <property type="entry name" value="MFS_trans_sf"/>
</dbReference>
<dbReference type="Proteomes" id="UP000236664">
    <property type="component" value="Unassembled WGS sequence"/>
</dbReference>
<dbReference type="STRING" id="42673.A0A2K0WK28"/>
<dbReference type="PROSITE" id="PS00217">
    <property type="entry name" value="SUGAR_TRANSPORT_2"/>
    <property type="match status" value="1"/>
</dbReference>
<dbReference type="InterPro" id="IPR003663">
    <property type="entry name" value="Sugar/inositol_transpt"/>
</dbReference>
<evidence type="ECO:0000256" key="3">
    <source>
        <dbReference type="ARBA" id="ARBA00022448"/>
    </source>
</evidence>
<evidence type="ECO:0000259" key="8">
    <source>
        <dbReference type="PROSITE" id="PS50850"/>
    </source>
</evidence>
<evidence type="ECO:0000313" key="10">
    <source>
        <dbReference type="Proteomes" id="UP000236664"/>
    </source>
</evidence>
<feature type="transmembrane region" description="Helical" evidence="7">
    <location>
        <begin position="173"/>
        <end position="192"/>
    </location>
</feature>
<gene>
    <name evidence="9" type="ORF">FNYG_03864</name>
</gene>
<dbReference type="InterPro" id="IPR005829">
    <property type="entry name" value="Sugar_transporter_CS"/>
</dbReference>
<dbReference type="InterPro" id="IPR050814">
    <property type="entry name" value="Myo-inositol_Transporter"/>
</dbReference>
<feature type="transmembrane region" description="Helical" evidence="7">
    <location>
        <begin position="586"/>
        <end position="606"/>
    </location>
</feature>
<dbReference type="PROSITE" id="PS50850">
    <property type="entry name" value="MFS"/>
    <property type="match status" value="1"/>
</dbReference>
<dbReference type="PANTHER" id="PTHR48020:SF12">
    <property type="entry name" value="PROTON MYO-INOSITOL COTRANSPORTER"/>
    <property type="match status" value="1"/>
</dbReference>
<dbReference type="Gene3D" id="1.20.1250.20">
    <property type="entry name" value="MFS general substrate transporter like domains"/>
    <property type="match status" value="1"/>
</dbReference>
<dbReference type="GO" id="GO:0022857">
    <property type="term" value="F:transmembrane transporter activity"/>
    <property type="evidence" value="ECO:0007669"/>
    <property type="project" value="InterPro"/>
</dbReference>
<feature type="transmembrane region" description="Helical" evidence="7">
    <location>
        <begin position="618"/>
        <end position="637"/>
    </location>
</feature>
<dbReference type="GO" id="GO:0016020">
    <property type="term" value="C:membrane"/>
    <property type="evidence" value="ECO:0007669"/>
    <property type="project" value="UniProtKB-SubCell"/>
</dbReference>
<protein>
    <recommendedName>
        <fullName evidence="8">Major facilitator superfamily (MFS) profile domain-containing protein</fullName>
    </recommendedName>
</protein>
<keyword evidence="10" id="KW-1185">Reference proteome</keyword>
<keyword evidence="4 7" id="KW-0812">Transmembrane</keyword>
<accession>A0A2K0WK28</accession>
<dbReference type="InterPro" id="IPR005828">
    <property type="entry name" value="MFS_sugar_transport-like"/>
</dbReference>
<comment type="caution">
    <text evidence="9">The sequence shown here is derived from an EMBL/GenBank/DDBJ whole genome shotgun (WGS) entry which is preliminary data.</text>
</comment>
<sequence length="699" mass="78020">MTERDNREPQEPSLKKRLEAWIEKQIHTRDEFGNSLAGVSEPVLRKGIDTLCRDLPFLERDEVERAAEVAKNGNYYYRLSKGLITNLSPVVELTQDEKESLVAERERLFSQRGMLIIICTVSLAAFLQGHVQSSINAMSLFVETVGIDIQRQDDTQSNGADSTAQWQLGGMNAIPFLTAAFPGAPLSLPVNYCLGRRGALGLSALLIIASSIGSAFAVTWQQILGARIVGGVAMGIKAVSAPILASETAVGYWRGSTILAWQLWQVYHEHTAPIANILQGRLWYHDRFHGQPNAGLNERGGRYHALQWIAAAPVVPSVLLFIAVCFCYESPRFYMRPGTPNYNLDRAFRNLLQVRPTRLQATRDLFLIWWSTRDGDIHQDHREKSRHEIAHHAEYQNGVNTNNEDRTSRTLTSGLTYASLIVLVTRLSVDQFKPLFTRRRLRNALWSSCVVALSQQLCGINVFAFYSNGMFSDYGVKTSMGYSFGFGGVNFFFGILAMRSIDIIGRRSWLLSTLPMMSMFLMAATISYAVAPQVDSGDQPKPKADTGGSIAGIIFIYLFAAAYSPGLGPIPFTLASESFPLKNREAGASVAISINLFFAGLLTILLPRINAVFEMAGTLGFFAGLNIVAFVLIFFFVEETKQLTLEELDTVFNNPKSRFAHYQLTKRLPFLSKRYLLWKKDAERPLAYDEWAVEDGQRG</sequence>